<dbReference type="EMBL" id="JBIGIC010000008">
    <property type="protein sequence ID" value="MFG6488253.1"/>
    <property type="molecule type" value="Genomic_DNA"/>
</dbReference>
<keyword evidence="2" id="KW-1185">Reference proteome</keyword>
<dbReference type="RefSeq" id="WP_394412778.1">
    <property type="nucleotide sequence ID" value="NZ_JBIGIC010000008.1"/>
</dbReference>
<proteinExistence type="predicted"/>
<comment type="caution">
    <text evidence="1">The sequence shown here is derived from an EMBL/GenBank/DDBJ whole genome shotgun (WGS) entry which is preliminary data.</text>
</comment>
<gene>
    <name evidence="1" type="ORF">ACG04R_16320</name>
</gene>
<dbReference type="Proteomes" id="UP001606134">
    <property type="component" value="Unassembled WGS sequence"/>
</dbReference>
<name>A0ABW7HF03_9BURK</name>
<reference evidence="1 2" key="1">
    <citation type="submission" date="2024-08" db="EMBL/GenBank/DDBJ databases">
        <authorList>
            <person name="Lu H."/>
        </authorList>
    </citation>
    <scope>NUCLEOTIDE SEQUENCE [LARGE SCALE GENOMIC DNA]</scope>
    <source>
        <strain evidence="1 2">BYS78W</strain>
    </source>
</reference>
<accession>A0ABW7HF03</accession>
<evidence type="ECO:0000313" key="2">
    <source>
        <dbReference type="Proteomes" id="UP001606134"/>
    </source>
</evidence>
<evidence type="ECO:0000313" key="1">
    <source>
        <dbReference type="EMBL" id="MFG6488253.1"/>
    </source>
</evidence>
<organism evidence="1 2">
    <name type="scientific">Pelomonas candidula</name>
    <dbReference type="NCBI Taxonomy" id="3299025"/>
    <lineage>
        <taxon>Bacteria</taxon>
        <taxon>Pseudomonadati</taxon>
        <taxon>Pseudomonadota</taxon>
        <taxon>Betaproteobacteria</taxon>
        <taxon>Burkholderiales</taxon>
        <taxon>Sphaerotilaceae</taxon>
        <taxon>Roseateles</taxon>
    </lineage>
</organism>
<sequence>MTTKKQPKERTSVFLDAGSLGTAAQVAALQSAANPHRDAVTVSAVMREAITLGLQQLLQRYSTPASSQ</sequence>
<protein>
    <submittedName>
        <fullName evidence="1">Uncharacterized protein</fullName>
    </submittedName>
</protein>